<accession>A0A316D782</accession>
<dbReference type="Proteomes" id="UP000245634">
    <property type="component" value="Unassembled WGS sequence"/>
</dbReference>
<feature type="transmembrane region" description="Helical" evidence="7">
    <location>
        <begin position="93"/>
        <end position="114"/>
    </location>
</feature>
<evidence type="ECO:0000256" key="7">
    <source>
        <dbReference type="SAM" id="Phobius"/>
    </source>
</evidence>
<evidence type="ECO:0000313" key="10">
    <source>
        <dbReference type="Proteomes" id="UP000245634"/>
    </source>
</evidence>
<dbReference type="InterPro" id="IPR050638">
    <property type="entry name" value="AA-Vitamin_Transporters"/>
</dbReference>
<dbReference type="SUPFAM" id="SSF103481">
    <property type="entry name" value="Multidrug resistance efflux transporter EmrE"/>
    <property type="match status" value="2"/>
</dbReference>
<dbReference type="GO" id="GO:0005886">
    <property type="term" value="C:plasma membrane"/>
    <property type="evidence" value="ECO:0007669"/>
    <property type="project" value="UniProtKB-SubCell"/>
</dbReference>
<sequence length="298" mass="32627">MPSIYSLLLLFTSLLWGGNFVVGKLLVGHASSMTLTSLRWIIAAVCLIPLVYWRERKLLPARRALVPLLMMGATGVVLFNLFMFWALERTSATNVGLLSTLNPVSIAVCSFLLLRERLHPLQGLAMLVSLTGVLVVLSGGDLSRLLDLHFNVGDLWMLAAVAMWGLYSVFAKLAMRDVSAMMSTLYAGVFGVLMLLPFNLSNFTIQEPNAVFWWSILYIGLLSTVGAMVFWNIGVQKLGGTAAGMFLNFNPVFTAVLAYFLLGEQLSWIQLAGSALVILGVYAFSRAGRLLLRREAGA</sequence>
<comment type="similarity">
    <text evidence="2">Belongs to the EamA transporter family.</text>
</comment>
<evidence type="ECO:0000256" key="5">
    <source>
        <dbReference type="ARBA" id="ARBA00022989"/>
    </source>
</evidence>
<keyword evidence="5 7" id="KW-1133">Transmembrane helix</keyword>
<dbReference type="Gene3D" id="1.10.3730.20">
    <property type="match status" value="1"/>
</dbReference>
<proteinExistence type="inferred from homology"/>
<dbReference type="PANTHER" id="PTHR32322">
    <property type="entry name" value="INNER MEMBRANE TRANSPORTER"/>
    <property type="match status" value="1"/>
</dbReference>
<evidence type="ECO:0000313" key="9">
    <source>
        <dbReference type="EMBL" id="PWK11580.1"/>
    </source>
</evidence>
<feature type="transmembrane region" description="Helical" evidence="7">
    <location>
        <begin position="33"/>
        <end position="53"/>
    </location>
</feature>
<evidence type="ECO:0000256" key="4">
    <source>
        <dbReference type="ARBA" id="ARBA00022692"/>
    </source>
</evidence>
<dbReference type="PANTHER" id="PTHR32322:SF18">
    <property type="entry name" value="S-ADENOSYLMETHIONINE_S-ADENOSYLHOMOCYSTEINE TRANSPORTER"/>
    <property type="match status" value="1"/>
</dbReference>
<feature type="transmembrane region" description="Helical" evidence="7">
    <location>
        <begin position="121"/>
        <end position="140"/>
    </location>
</feature>
<keyword evidence="6 7" id="KW-0472">Membrane</keyword>
<dbReference type="InterPro" id="IPR000620">
    <property type="entry name" value="EamA_dom"/>
</dbReference>
<feature type="transmembrane region" description="Helical" evidence="7">
    <location>
        <begin position="185"/>
        <end position="205"/>
    </location>
</feature>
<gene>
    <name evidence="9" type="ORF">C7459_110109</name>
</gene>
<reference evidence="9 10" key="1">
    <citation type="submission" date="2018-05" db="EMBL/GenBank/DDBJ databases">
        <title>Genomic Encyclopedia of Type Strains, Phase IV (KMG-IV): sequencing the most valuable type-strain genomes for metagenomic binning, comparative biology and taxonomic classification.</title>
        <authorList>
            <person name="Goeker M."/>
        </authorList>
    </citation>
    <scope>NUCLEOTIDE SEQUENCE [LARGE SCALE GENOMIC DNA]</scope>
    <source>
        <strain evidence="9 10">DSM 18773</strain>
    </source>
</reference>
<feature type="transmembrane region" description="Helical" evidence="7">
    <location>
        <begin position="243"/>
        <end position="262"/>
    </location>
</feature>
<dbReference type="OrthoDB" id="9805239at2"/>
<evidence type="ECO:0000256" key="1">
    <source>
        <dbReference type="ARBA" id="ARBA00004651"/>
    </source>
</evidence>
<evidence type="ECO:0000259" key="8">
    <source>
        <dbReference type="Pfam" id="PF00892"/>
    </source>
</evidence>
<comment type="caution">
    <text evidence="9">The sequence shown here is derived from an EMBL/GenBank/DDBJ whole genome shotgun (WGS) entry which is preliminary data.</text>
</comment>
<feature type="transmembrane region" description="Helical" evidence="7">
    <location>
        <begin position="211"/>
        <end position="231"/>
    </location>
</feature>
<protein>
    <submittedName>
        <fullName evidence="9">Threonine/homoserine efflux transporter RhtA</fullName>
    </submittedName>
</protein>
<dbReference type="RefSeq" id="WP_109689714.1">
    <property type="nucleotide sequence ID" value="NZ_QGGL01000010.1"/>
</dbReference>
<dbReference type="EMBL" id="QGGL01000010">
    <property type="protein sequence ID" value="PWK11580.1"/>
    <property type="molecule type" value="Genomic_DNA"/>
</dbReference>
<feature type="domain" description="EamA" evidence="8">
    <location>
        <begin position="6"/>
        <end position="137"/>
    </location>
</feature>
<feature type="transmembrane region" description="Helical" evidence="7">
    <location>
        <begin position="155"/>
        <end position="173"/>
    </location>
</feature>
<evidence type="ECO:0000256" key="2">
    <source>
        <dbReference type="ARBA" id="ARBA00007362"/>
    </source>
</evidence>
<dbReference type="AlphaFoldDB" id="A0A316D782"/>
<feature type="transmembrane region" description="Helical" evidence="7">
    <location>
        <begin position="65"/>
        <end position="87"/>
    </location>
</feature>
<evidence type="ECO:0000256" key="3">
    <source>
        <dbReference type="ARBA" id="ARBA00022475"/>
    </source>
</evidence>
<feature type="transmembrane region" description="Helical" evidence="7">
    <location>
        <begin position="268"/>
        <end position="285"/>
    </location>
</feature>
<comment type="subcellular location">
    <subcellularLocation>
        <location evidence="1">Cell membrane</location>
        <topology evidence="1">Multi-pass membrane protein</topology>
    </subcellularLocation>
</comment>
<evidence type="ECO:0000256" key="6">
    <source>
        <dbReference type="ARBA" id="ARBA00023136"/>
    </source>
</evidence>
<keyword evidence="3" id="KW-1003">Cell membrane</keyword>
<name>A0A316D782_9BACL</name>
<organism evidence="9 10">
    <name type="scientific">Tumebacillus permanentifrigoris</name>
    <dbReference type="NCBI Taxonomy" id="378543"/>
    <lineage>
        <taxon>Bacteria</taxon>
        <taxon>Bacillati</taxon>
        <taxon>Bacillota</taxon>
        <taxon>Bacilli</taxon>
        <taxon>Bacillales</taxon>
        <taxon>Alicyclobacillaceae</taxon>
        <taxon>Tumebacillus</taxon>
    </lineage>
</organism>
<keyword evidence="10" id="KW-1185">Reference proteome</keyword>
<feature type="domain" description="EamA" evidence="8">
    <location>
        <begin position="152"/>
        <end position="284"/>
    </location>
</feature>
<dbReference type="InterPro" id="IPR037185">
    <property type="entry name" value="EmrE-like"/>
</dbReference>
<dbReference type="Pfam" id="PF00892">
    <property type="entry name" value="EamA"/>
    <property type="match status" value="2"/>
</dbReference>
<keyword evidence="4 7" id="KW-0812">Transmembrane</keyword>